<feature type="domain" description="ABC transporter" evidence="2">
    <location>
        <begin position="90"/>
        <end position="187"/>
    </location>
</feature>
<dbReference type="Pfam" id="PF00005">
    <property type="entry name" value="ABC_tran"/>
    <property type="match status" value="1"/>
</dbReference>
<dbReference type="GO" id="GO:0016887">
    <property type="term" value="F:ATP hydrolysis activity"/>
    <property type="evidence" value="ECO:0007669"/>
    <property type="project" value="InterPro"/>
</dbReference>
<protein>
    <recommendedName>
        <fullName evidence="2">ABC transporter domain-containing protein</fullName>
    </recommendedName>
</protein>
<accession>A0A4S4LX61</accession>
<evidence type="ECO:0000259" key="2">
    <source>
        <dbReference type="Pfam" id="PF00005"/>
    </source>
</evidence>
<dbReference type="EMBL" id="SGPL01000121">
    <property type="protein sequence ID" value="THH17206.1"/>
    <property type="molecule type" value="Genomic_DNA"/>
</dbReference>
<comment type="caution">
    <text evidence="3">The sequence shown here is derived from an EMBL/GenBank/DDBJ whole genome shotgun (WGS) entry which is preliminary data.</text>
</comment>
<gene>
    <name evidence="3" type="ORF">EW146_g3563</name>
</gene>
<dbReference type="AlphaFoldDB" id="A0A4S4LX61"/>
<dbReference type="OrthoDB" id="3052306at2759"/>
<name>A0A4S4LX61_9AGAM</name>
<dbReference type="Gene3D" id="3.40.50.300">
    <property type="entry name" value="P-loop containing nucleotide triphosphate hydrolases"/>
    <property type="match status" value="1"/>
</dbReference>
<keyword evidence="4" id="KW-1185">Reference proteome</keyword>
<organism evidence="3 4">
    <name type="scientific">Bondarzewia mesenterica</name>
    <dbReference type="NCBI Taxonomy" id="1095465"/>
    <lineage>
        <taxon>Eukaryota</taxon>
        <taxon>Fungi</taxon>
        <taxon>Dikarya</taxon>
        <taxon>Basidiomycota</taxon>
        <taxon>Agaricomycotina</taxon>
        <taxon>Agaricomycetes</taxon>
        <taxon>Russulales</taxon>
        <taxon>Bondarzewiaceae</taxon>
        <taxon>Bondarzewia</taxon>
    </lineage>
</organism>
<dbReference type="PANTHER" id="PTHR19241">
    <property type="entry name" value="ATP-BINDING CASSETTE TRANSPORTER"/>
    <property type="match status" value="1"/>
</dbReference>
<proteinExistence type="predicted"/>
<keyword evidence="1" id="KW-0813">Transport</keyword>
<reference evidence="3 4" key="1">
    <citation type="submission" date="2019-02" db="EMBL/GenBank/DDBJ databases">
        <title>Genome sequencing of the rare red list fungi Bondarzewia mesenterica.</title>
        <authorList>
            <person name="Buettner E."/>
            <person name="Kellner H."/>
        </authorList>
    </citation>
    <scope>NUCLEOTIDE SEQUENCE [LARGE SCALE GENOMIC DNA]</scope>
    <source>
        <strain evidence="3 4">DSM 108281</strain>
    </source>
</reference>
<dbReference type="InterPro" id="IPR027417">
    <property type="entry name" value="P-loop_NTPase"/>
</dbReference>
<evidence type="ECO:0000313" key="4">
    <source>
        <dbReference type="Proteomes" id="UP000310158"/>
    </source>
</evidence>
<dbReference type="Proteomes" id="UP000310158">
    <property type="component" value="Unassembled WGS sequence"/>
</dbReference>
<evidence type="ECO:0000313" key="3">
    <source>
        <dbReference type="EMBL" id="THH17206.1"/>
    </source>
</evidence>
<dbReference type="InterPro" id="IPR003439">
    <property type="entry name" value="ABC_transporter-like_ATP-bd"/>
</dbReference>
<evidence type="ECO:0000256" key="1">
    <source>
        <dbReference type="ARBA" id="ARBA00022448"/>
    </source>
</evidence>
<dbReference type="GO" id="GO:0005524">
    <property type="term" value="F:ATP binding"/>
    <property type="evidence" value="ECO:0007669"/>
    <property type="project" value="InterPro"/>
</dbReference>
<sequence length="218" mass="24560">MNGMFPSFRVHVGSGSQQAAGVHHQEDAHQCHHSPLSPPIARRQVRARANPNASHVSLNYFDPEGVGELRRTLSRMSTKSVRDRRDVVEVVLGSPGSGCSTLVKTLPNQRHEYHAIKGDVHYDSFTPEEIEKHYCGDVIYCPEDDVHFPVMTFEDTLQFAVKTRTPQNGVEGKSRIAFIEQITEILETLFGLRHVRMMPVGDASLRAKRSPRIRSLEH</sequence>
<dbReference type="SUPFAM" id="SSF52540">
    <property type="entry name" value="P-loop containing nucleoside triphosphate hydrolases"/>
    <property type="match status" value="1"/>
</dbReference>